<reference evidence="1" key="1">
    <citation type="submission" date="2023-02" db="EMBL/GenBank/DDBJ databases">
        <title>Polaribacter ponticola sp. nov., isolated from seawater.</title>
        <authorList>
            <person name="Baek J.H."/>
            <person name="Kim J.M."/>
            <person name="Choi D.G."/>
            <person name="Jeon C.O."/>
        </authorList>
    </citation>
    <scope>NUCLEOTIDE SEQUENCE</scope>
    <source>
        <strain evidence="1">MSW5</strain>
    </source>
</reference>
<keyword evidence="2" id="KW-1185">Reference proteome</keyword>
<organism evidence="1 2">
    <name type="scientific">Polaribacter ponticola</name>
    <dbReference type="NCBI Taxonomy" id="2978475"/>
    <lineage>
        <taxon>Bacteria</taxon>
        <taxon>Pseudomonadati</taxon>
        <taxon>Bacteroidota</taxon>
        <taxon>Flavobacteriia</taxon>
        <taxon>Flavobacteriales</taxon>
        <taxon>Flavobacteriaceae</taxon>
    </lineage>
</organism>
<comment type="caution">
    <text evidence="1">The sequence shown here is derived from an EMBL/GenBank/DDBJ whole genome shotgun (WGS) entry which is preliminary data.</text>
</comment>
<sequence>MNGMIHADSFFDMCKKELTTGVHDAPKDFPFLLADAFYHKPEGLKAEFLEQNLNFINLFAVEGMIWLDNEYFANMLDKKKSKTLKVLQTLTQNDEYLLPFSPHMMIAVKK</sequence>
<dbReference type="RefSeq" id="WP_265726671.1">
    <property type="nucleotide sequence ID" value="NZ_JAOSLC020000002.1"/>
</dbReference>
<evidence type="ECO:0008006" key="3">
    <source>
        <dbReference type="Google" id="ProtNLM"/>
    </source>
</evidence>
<dbReference type="Proteomes" id="UP001151478">
    <property type="component" value="Unassembled WGS sequence"/>
</dbReference>
<gene>
    <name evidence="1" type="ORF">N5A56_002965</name>
</gene>
<dbReference type="EMBL" id="JAOSLC020000002">
    <property type="protein sequence ID" value="MDD7913443.1"/>
    <property type="molecule type" value="Genomic_DNA"/>
</dbReference>
<evidence type="ECO:0000313" key="1">
    <source>
        <dbReference type="EMBL" id="MDD7913443.1"/>
    </source>
</evidence>
<name>A0ABT5S5S8_9FLAO</name>
<protein>
    <recommendedName>
        <fullName evidence="3">Methyltransferase</fullName>
    </recommendedName>
</protein>
<evidence type="ECO:0000313" key="2">
    <source>
        <dbReference type="Proteomes" id="UP001151478"/>
    </source>
</evidence>
<accession>A0ABT5S5S8</accession>
<proteinExistence type="predicted"/>